<dbReference type="Proteomes" id="UP001066276">
    <property type="component" value="Chromosome 12"/>
</dbReference>
<dbReference type="AlphaFoldDB" id="A0AAV7KW14"/>
<feature type="compositionally biased region" description="Basic and acidic residues" evidence="1">
    <location>
        <begin position="72"/>
        <end position="84"/>
    </location>
</feature>
<gene>
    <name evidence="2" type="ORF">NDU88_002402</name>
</gene>
<organism evidence="2 3">
    <name type="scientific">Pleurodeles waltl</name>
    <name type="common">Iberian ribbed newt</name>
    <dbReference type="NCBI Taxonomy" id="8319"/>
    <lineage>
        <taxon>Eukaryota</taxon>
        <taxon>Metazoa</taxon>
        <taxon>Chordata</taxon>
        <taxon>Craniata</taxon>
        <taxon>Vertebrata</taxon>
        <taxon>Euteleostomi</taxon>
        <taxon>Amphibia</taxon>
        <taxon>Batrachia</taxon>
        <taxon>Caudata</taxon>
        <taxon>Salamandroidea</taxon>
        <taxon>Salamandridae</taxon>
        <taxon>Pleurodelinae</taxon>
        <taxon>Pleurodeles</taxon>
    </lineage>
</organism>
<evidence type="ECO:0000256" key="1">
    <source>
        <dbReference type="SAM" id="MobiDB-lite"/>
    </source>
</evidence>
<keyword evidence="3" id="KW-1185">Reference proteome</keyword>
<proteinExistence type="predicted"/>
<feature type="region of interest" description="Disordered" evidence="1">
    <location>
        <begin position="1"/>
        <end position="103"/>
    </location>
</feature>
<accession>A0AAV7KW14</accession>
<protein>
    <submittedName>
        <fullName evidence="2">Uncharacterized protein</fullName>
    </submittedName>
</protein>
<evidence type="ECO:0000313" key="3">
    <source>
        <dbReference type="Proteomes" id="UP001066276"/>
    </source>
</evidence>
<sequence>MSSAPDGEPGLLRRGEQRSRRSAPVSCGEGSSAPVGEPGLLRRGEQRSRRRARSPAASAASNCFRGSVQKRPHLEQSDIRDSTGIRHSHTASVHLSGEGTRRS</sequence>
<dbReference type="EMBL" id="JANPWB010000016">
    <property type="protein sequence ID" value="KAJ1082234.1"/>
    <property type="molecule type" value="Genomic_DNA"/>
</dbReference>
<name>A0AAV7KW14_PLEWA</name>
<reference evidence="2" key="1">
    <citation type="journal article" date="2022" name="bioRxiv">
        <title>Sequencing and chromosome-scale assembly of the giantPleurodeles waltlgenome.</title>
        <authorList>
            <person name="Brown T."/>
            <person name="Elewa A."/>
            <person name="Iarovenko S."/>
            <person name="Subramanian E."/>
            <person name="Araus A.J."/>
            <person name="Petzold A."/>
            <person name="Susuki M."/>
            <person name="Suzuki K.-i.T."/>
            <person name="Hayashi T."/>
            <person name="Toyoda A."/>
            <person name="Oliveira C."/>
            <person name="Osipova E."/>
            <person name="Leigh N.D."/>
            <person name="Simon A."/>
            <person name="Yun M.H."/>
        </authorList>
    </citation>
    <scope>NUCLEOTIDE SEQUENCE</scope>
    <source>
        <strain evidence="2">20211129_DDA</strain>
        <tissue evidence="2">Liver</tissue>
    </source>
</reference>
<comment type="caution">
    <text evidence="2">The sequence shown here is derived from an EMBL/GenBank/DDBJ whole genome shotgun (WGS) entry which is preliminary data.</text>
</comment>
<evidence type="ECO:0000313" key="2">
    <source>
        <dbReference type="EMBL" id="KAJ1082234.1"/>
    </source>
</evidence>